<name>A0A1B7X2S7_APHFL</name>
<protein>
    <submittedName>
        <fullName evidence="2">Uncharacterized protein</fullName>
    </submittedName>
</protein>
<sequence length="278" mass="32181">MIKPYKLPQDYIKWANFLDHSDKISLLSAQKPCDLTNDINVGKNLAYLYEKWFVGYPVYCVRRSLIEEMLETDVGDNISLFKNIDLGVPTYLLCFPESTIKSPVGNGFIDYLIVDIVENDVKNSENNEYKYLIFWGCFDSNNTLLFSGKGIRWDGTIKQSPFILSGLEKDAAFLVRNIVLQSILLLQYYPEIQQEMKSPTQSRGFGMAKPSEYRFPRWLGNEKTNNRITERGEGQKETAKKSKHYRSHHWRLQPCGEGRKDIKPVRVRGAWVNPDFEG</sequence>
<dbReference type="InterPro" id="IPR058915">
    <property type="entry name" value="AcrVA2-like"/>
</dbReference>
<dbReference type="EMBL" id="LJOW01000048">
    <property type="protein sequence ID" value="OBQ43600.1"/>
    <property type="molecule type" value="Genomic_DNA"/>
</dbReference>
<evidence type="ECO:0000313" key="3">
    <source>
        <dbReference type="Proteomes" id="UP000092093"/>
    </source>
</evidence>
<dbReference type="Proteomes" id="UP000092093">
    <property type="component" value="Unassembled WGS sequence"/>
</dbReference>
<comment type="caution">
    <text evidence="2">The sequence shown here is derived from an EMBL/GenBank/DDBJ whole genome shotgun (WGS) entry which is preliminary data.</text>
</comment>
<dbReference type="Pfam" id="PF26125">
    <property type="entry name" value="AcrVA2-like"/>
    <property type="match status" value="1"/>
</dbReference>
<feature type="region of interest" description="Disordered" evidence="1">
    <location>
        <begin position="224"/>
        <end position="248"/>
    </location>
</feature>
<dbReference type="AlphaFoldDB" id="A0A1B7X2S7"/>
<gene>
    <name evidence="2" type="ORF">AN484_11380</name>
</gene>
<proteinExistence type="predicted"/>
<accession>A0A1B7X2S7</accession>
<evidence type="ECO:0000313" key="2">
    <source>
        <dbReference type="EMBL" id="OBQ43600.1"/>
    </source>
</evidence>
<organism evidence="2 3">
    <name type="scientific">Aphanizomenon flos-aquae WA102</name>
    <dbReference type="NCBI Taxonomy" id="1710896"/>
    <lineage>
        <taxon>Bacteria</taxon>
        <taxon>Bacillati</taxon>
        <taxon>Cyanobacteriota</taxon>
        <taxon>Cyanophyceae</taxon>
        <taxon>Nostocales</taxon>
        <taxon>Aphanizomenonaceae</taxon>
        <taxon>Aphanizomenon</taxon>
    </lineage>
</organism>
<feature type="compositionally biased region" description="Basic and acidic residues" evidence="1">
    <location>
        <begin position="224"/>
        <end position="240"/>
    </location>
</feature>
<reference evidence="2 3" key="1">
    <citation type="submission" date="2015-09" db="EMBL/GenBank/DDBJ databases">
        <title>Aphanizomenon flos-aquae WA102.</title>
        <authorList>
            <person name="Driscoll C."/>
        </authorList>
    </citation>
    <scope>NUCLEOTIDE SEQUENCE [LARGE SCALE GENOMIC DNA]</scope>
    <source>
        <strain evidence="2">WA102</strain>
    </source>
</reference>
<evidence type="ECO:0000256" key="1">
    <source>
        <dbReference type="SAM" id="MobiDB-lite"/>
    </source>
</evidence>